<name>A0A445AHV8_ARAHY</name>
<gene>
    <name evidence="1" type="ORF">Ahy_B02g060092</name>
</gene>
<dbReference type="AlphaFoldDB" id="A0A445AHV8"/>
<evidence type="ECO:0000313" key="1">
    <source>
        <dbReference type="EMBL" id="RYR26002.1"/>
    </source>
</evidence>
<dbReference type="Proteomes" id="UP000289738">
    <property type="component" value="Chromosome B02"/>
</dbReference>
<proteinExistence type="predicted"/>
<dbReference type="EMBL" id="SDMP01000012">
    <property type="protein sequence ID" value="RYR26002.1"/>
    <property type="molecule type" value="Genomic_DNA"/>
</dbReference>
<evidence type="ECO:0000313" key="2">
    <source>
        <dbReference type="Proteomes" id="UP000289738"/>
    </source>
</evidence>
<reference evidence="1 2" key="1">
    <citation type="submission" date="2019-01" db="EMBL/GenBank/DDBJ databases">
        <title>Sequencing of cultivated peanut Arachis hypogaea provides insights into genome evolution and oil improvement.</title>
        <authorList>
            <person name="Chen X."/>
        </authorList>
    </citation>
    <scope>NUCLEOTIDE SEQUENCE [LARGE SCALE GENOMIC DNA]</scope>
    <source>
        <strain evidence="2">cv. Fuhuasheng</strain>
        <tissue evidence="1">Leaves</tissue>
    </source>
</reference>
<comment type="caution">
    <text evidence="1">The sequence shown here is derived from an EMBL/GenBank/DDBJ whole genome shotgun (WGS) entry which is preliminary data.</text>
</comment>
<organism evidence="1 2">
    <name type="scientific">Arachis hypogaea</name>
    <name type="common">Peanut</name>
    <dbReference type="NCBI Taxonomy" id="3818"/>
    <lineage>
        <taxon>Eukaryota</taxon>
        <taxon>Viridiplantae</taxon>
        <taxon>Streptophyta</taxon>
        <taxon>Embryophyta</taxon>
        <taxon>Tracheophyta</taxon>
        <taxon>Spermatophyta</taxon>
        <taxon>Magnoliopsida</taxon>
        <taxon>eudicotyledons</taxon>
        <taxon>Gunneridae</taxon>
        <taxon>Pentapetalae</taxon>
        <taxon>rosids</taxon>
        <taxon>fabids</taxon>
        <taxon>Fabales</taxon>
        <taxon>Fabaceae</taxon>
        <taxon>Papilionoideae</taxon>
        <taxon>50 kb inversion clade</taxon>
        <taxon>dalbergioids sensu lato</taxon>
        <taxon>Dalbergieae</taxon>
        <taxon>Pterocarpus clade</taxon>
        <taxon>Arachis</taxon>
    </lineage>
</organism>
<sequence>MLDVVGCCPLVVLPTCHHTFDTVTVALNPGVCHKLINENYMFGWLPYLLSLIRVNNCYLEAITDEV</sequence>
<keyword evidence="2" id="KW-1185">Reference proteome</keyword>
<accession>A0A445AHV8</accession>
<protein>
    <submittedName>
        <fullName evidence="1">Uncharacterized protein</fullName>
    </submittedName>
</protein>